<dbReference type="PANTHER" id="PTHR21373">
    <property type="entry name" value="GLUCOSE REPRESSIBLE PROTEIN MAK10"/>
    <property type="match status" value="1"/>
</dbReference>
<reference evidence="6 7" key="1">
    <citation type="submission" date="2015-07" db="EMBL/GenBank/DDBJ databases">
        <title>Draft Genome Sequence of Malassezia furfur CBS1878 and Malassezia pachydermatis CBS1879.</title>
        <authorList>
            <person name="Triana S."/>
            <person name="Ohm R."/>
            <person name="Gonzalez A."/>
            <person name="DeCock H."/>
            <person name="Restrepo S."/>
            <person name="Celis A."/>
        </authorList>
    </citation>
    <scope>NUCLEOTIDE SEQUENCE [LARGE SCALE GENOMIC DNA]</scope>
    <source>
        <strain evidence="6 7">CBS 1879</strain>
    </source>
</reference>
<dbReference type="GO" id="GO:0031417">
    <property type="term" value="C:NatC complex"/>
    <property type="evidence" value="ECO:0007669"/>
    <property type="project" value="InterPro"/>
</dbReference>
<evidence type="ECO:0000256" key="3">
    <source>
        <dbReference type="ARBA" id="ARBA00022490"/>
    </source>
</evidence>
<dbReference type="VEuPathDB" id="FungiDB:Malapachy_3581"/>
<comment type="caution">
    <text evidence="6">The sequence shown here is derived from an EMBL/GenBank/DDBJ whole genome shotgun (WGS) entry which is preliminary data.</text>
</comment>
<feature type="domain" description="NAA35-like N-terminal" evidence="4">
    <location>
        <begin position="26"/>
        <end position="171"/>
    </location>
</feature>
<evidence type="ECO:0000256" key="1">
    <source>
        <dbReference type="ARBA" id="ARBA00004496"/>
    </source>
</evidence>
<evidence type="ECO:0008006" key="8">
    <source>
        <dbReference type="Google" id="ProtNLM"/>
    </source>
</evidence>
<sequence>MDELEDHTALFWASCKALSPSPFAMAEGYSLTHLMNALAVMDPMMDAGMDYPHHRLPAKEMSTKVFMSYPNELSVKDLCWIFDRLMACEMEWLRGAALGQTIYTCTYFHDHVFPGTTPSNHWSYQVLSTYVLASVKCCAMQWHELSHGRVLDGEDYSGDLGGIDLPDGVDVYALASQLDKACAVVQAHTDGADVSLFTRLLFRKNWLLCLHAFMQEVCDPVEAGTFLDECAKQWRSLHHAEAPNLLPLQEPALQEAPTHLHYFFHITLSRKFSSHIPLRPLPLPEAAPVWEWWNHILLTQMPLLLRFLASSNVMTWNTFLACTFGLYQSHEKIPLVRSLLQGFISNGHTSAGGTRPLEHLSHCLVEELSGICVEDMLVQLEWYQQKHTSSRVATDTTRFLYRFAGLFAQSLSIMGSNHPRQKRQLSKGYAIWADLMDDAANLGGAVAQALPGVPPHVFLAPVQFVMLSNMWRSIGMGFDLALYHDEEKAVMYWLLAQVYEEHRILADKFVESPGLVCMRHFVQARKHICLAYSLLFLLKHDGGDTDYARAVFRSRVKWLKRPAWCAKARLRLVSTQEAQDVHQLWQDWRTFASLSAVRTSTSHESVDLHTDTTTLRVLLLQQLQAATRHSRELIKLRVHDPWIALSRREQCALDQELFNISVSLSAWIRQHTSLPSLSTWTPTKHPWFPAPMELSLYHGTDVA</sequence>
<gene>
    <name evidence="6" type="ORF">Malapachy_3581</name>
</gene>
<dbReference type="RefSeq" id="XP_017994101.1">
    <property type="nucleotide sequence ID" value="XM_018138047.1"/>
</dbReference>
<comment type="similarity">
    <text evidence="2">Belongs to the MAK10 family.</text>
</comment>
<dbReference type="Proteomes" id="UP000037751">
    <property type="component" value="Unassembled WGS sequence"/>
</dbReference>
<comment type="subcellular location">
    <subcellularLocation>
        <location evidence="1">Cytoplasm</location>
    </subcellularLocation>
</comment>
<proteinExistence type="inferred from homology"/>
<dbReference type="OrthoDB" id="269405at2759"/>
<name>A0A0M9VRC7_9BASI</name>
<dbReference type="PANTHER" id="PTHR21373:SF0">
    <property type="entry name" value="N-ALPHA-ACETYLTRANSFERASE 35, NATC AUXILIARY SUBUNIT"/>
    <property type="match status" value="1"/>
</dbReference>
<dbReference type="InterPro" id="IPR057982">
    <property type="entry name" value="TPR_NAA35"/>
</dbReference>
<dbReference type="AlphaFoldDB" id="A0A0M9VRC7"/>
<dbReference type="Pfam" id="PF25789">
    <property type="entry name" value="TPR_NAA35"/>
    <property type="match status" value="1"/>
</dbReference>
<dbReference type="InterPro" id="IPR057983">
    <property type="entry name" value="NAA35-like_N"/>
</dbReference>
<evidence type="ECO:0000256" key="2">
    <source>
        <dbReference type="ARBA" id="ARBA00006289"/>
    </source>
</evidence>
<protein>
    <recommendedName>
        <fullName evidence="8">Mak10-domain-containing protein</fullName>
    </recommendedName>
</protein>
<feature type="domain" description="NAA35-like TPR repeats" evidence="5">
    <location>
        <begin position="327"/>
        <end position="501"/>
    </location>
</feature>
<keyword evidence="7" id="KW-1185">Reference proteome</keyword>
<organism evidence="6 7">
    <name type="scientific">Malassezia pachydermatis</name>
    <dbReference type="NCBI Taxonomy" id="77020"/>
    <lineage>
        <taxon>Eukaryota</taxon>
        <taxon>Fungi</taxon>
        <taxon>Dikarya</taxon>
        <taxon>Basidiomycota</taxon>
        <taxon>Ustilaginomycotina</taxon>
        <taxon>Malasseziomycetes</taxon>
        <taxon>Malasseziales</taxon>
        <taxon>Malasseziaceae</taxon>
        <taxon>Malassezia</taxon>
    </lineage>
</organism>
<evidence type="ECO:0000313" key="7">
    <source>
        <dbReference type="Proteomes" id="UP000037751"/>
    </source>
</evidence>
<evidence type="ECO:0000259" key="5">
    <source>
        <dbReference type="Pfam" id="PF25789"/>
    </source>
</evidence>
<dbReference type="Pfam" id="PF04112">
    <property type="entry name" value="Mak10"/>
    <property type="match status" value="1"/>
</dbReference>
<dbReference type="InterPro" id="IPR007244">
    <property type="entry name" value="Naa35_N"/>
</dbReference>
<evidence type="ECO:0000313" key="6">
    <source>
        <dbReference type="EMBL" id="KOS16469.1"/>
    </source>
</evidence>
<dbReference type="GeneID" id="28729923"/>
<dbReference type="STRING" id="77020.A0A0M9VRC7"/>
<evidence type="ECO:0000259" key="4">
    <source>
        <dbReference type="Pfam" id="PF04112"/>
    </source>
</evidence>
<dbReference type="EMBL" id="LGAV01000001">
    <property type="protein sequence ID" value="KOS16469.1"/>
    <property type="molecule type" value="Genomic_DNA"/>
</dbReference>
<accession>A0A0M9VRC7</accession>
<keyword evidence="3" id="KW-0963">Cytoplasm</keyword>